<dbReference type="GO" id="GO:0034626">
    <property type="term" value="P:fatty acid elongation, polyunsaturated fatty acid"/>
    <property type="evidence" value="ECO:0007669"/>
    <property type="project" value="TreeGrafter"/>
</dbReference>
<dbReference type="Proteomes" id="UP000663868">
    <property type="component" value="Unassembled WGS sequence"/>
</dbReference>
<name>A0A815MNK0_9BILA</name>
<comment type="caution">
    <text evidence="11">The sequence shown here is derived from an EMBL/GenBank/DDBJ whole genome shotgun (WGS) entry which is preliminary data.</text>
</comment>
<proteinExistence type="inferred from homology"/>
<evidence type="ECO:0000256" key="6">
    <source>
        <dbReference type="ARBA" id="ARBA00022989"/>
    </source>
</evidence>
<dbReference type="EMBL" id="CAJNOE010001483">
    <property type="protein sequence ID" value="CAF1427035.1"/>
    <property type="molecule type" value="Genomic_DNA"/>
</dbReference>
<organism evidence="11 13">
    <name type="scientific">Adineta steineri</name>
    <dbReference type="NCBI Taxonomy" id="433720"/>
    <lineage>
        <taxon>Eukaryota</taxon>
        <taxon>Metazoa</taxon>
        <taxon>Spiralia</taxon>
        <taxon>Gnathifera</taxon>
        <taxon>Rotifera</taxon>
        <taxon>Eurotatoria</taxon>
        <taxon>Bdelloidea</taxon>
        <taxon>Adinetida</taxon>
        <taxon>Adinetidae</taxon>
        <taxon>Adineta</taxon>
    </lineage>
</organism>
<dbReference type="InterPro" id="IPR002076">
    <property type="entry name" value="ELO_fam"/>
</dbReference>
<evidence type="ECO:0000256" key="4">
    <source>
        <dbReference type="ARBA" id="ARBA00022692"/>
    </source>
</evidence>
<evidence type="ECO:0000313" key="11">
    <source>
        <dbReference type="EMBL" id="CAF1427035.1"/>
    </source>
</evidence>
<dbReference type="Proteomes" id="UP000663860">
    <property type="component" value="Unassembled WGS sequence"/>
</dbReference>
<feature type="transmembrane region" description="Helical" evidence="10">
    <location>
        <begin position="225"/>
        <end position="246"/>
    </location>
</feature>
<evidence type="ECO:0000313" key="13">
    <source>
        <dbReference type="Proteomes" id="UP000663860"/>
    </source>
</evidence>
<dbReference type="GO" id="GO:0030148">
    <property type="term" value="P:sphingolipid biosynthetic process"/>
    <property type="evidence" value="ECO:0007669"/>
    <property type="project" value="TreeGrafter"/>
</dbReference>
<comment type="subcellular location">
    <subcellularLocation>
        <location evidence="1">Membrane</location>
        <topology evidence="1">Multi-pass membrane protein</topology>
    </subcellularLocation>
</comment>
<dbReference type="GO" id="GO:0019367">
    <property type="term" value="P:fatty acid elongation, saturated fatty acid"/>
    <property type="evidence" value="ECO:0007669"/>
    <property type="project" value="TreeGrafter"/>
</dbReference>
<sequence>METVQSLYQNRFLREYFNLNQLRVTPWIRDPNGLHHPLVFEFELKFFDRTYAQNIYAWMNKWWWLSIVYSIIYVILIYYGRSLMVSRERFELRLPLIFWNLGLAIFSIFGMLRCLPEMLYSLNKEGLQYTICDRSNIYGITGYWITIFCISKVPELIDTLFIVLRKQKLIFLHWFHHATVLVYAWYSYHDWTASGRWFVFMNYTVHAMMYSYYAFRAMKFRIPKWVQVTVTIFQLSQMVVGCFVNYKAYEYKEANVPCKVAYSNIFWSFVMYAVYFGLFLHFFFVNYLLKPKPTNIKTDEQKKIK</sequence>
<feature type="transmembrane region" description="Helical" evidence="10">
    <location>
        <begin position="169"/>
        <end position="188"/>
    </location>
</feature>
<evidence type="ECO:0000313" key="12">
    <source>
        <dbReference type="EMBL" id="CAF3550006.1"/>
    </source>
</evidence>
<evidence type="ECO:0000256" key="10">
    <source>
        <dbReference type="RuleBase" id="RU361115"/>
    </source>
</evidence>
<evidence type="ECO:0000256" key="1">
    <source>
        <dbReference type="ARBA" id="ARBA00004141"/>
    </source>
</evidence>
<reference evidence="11" key="1">
    <citation type="submission" date="2021-02" db="EMBL/GenBank/DDBJ databases">
        <authorList>
            <person name="Nowell W R."/>
        </authorList>
    </citation>
    <scope>NUCLEOTIDE SEQUENCE</scope>
</reference>
<evidence type="ECO:0000256" key="2">
    <source>
        <dbReference type="ARBA" id="ARBA00022516"/>
    </source>
</evidence>
<dbReference type="PROSITE" id="PS01188">
    <property type="entry name" value="ELO"/>
    <property type="match status" value="1"/>
</dbReference>
<keyword evidence="2 10" id="KW-0444">Lipid biosynthesis</keyword>
<feature type="transmembrane region" description="Helical" evidence="10">
    <location>
        <begin position="266"/>
        <end position="289"/>
    </location>
</feature>
<comment type="similarity">
    <text evidence="10">Belongs to the ELO family.</text>
</comment>
<feature type="transmembrane region" description="Helical" evidence="10">
    <location>
        <begin position="194"/>
        <end position="213"/>
    </location>
</feature>
<evidence type="ECO:0000256" key="8">
    <source>
        <dbReference type="ARBA" id="ARBA00023136"/>
    </source>
</evidence>
<dbReference type="EC" id="2.3.1.199" evidence="10"/>
<keyword evidence="4 10" id="KW-0812">Transmembrane</keyword>
<feature type="transmembrane region" description="Helical" evidence="10">
    <location>
        <begin position="62"/>
        <end position="80"/>
    </location>
</feature>
<dbReference type="GO" id="GO:0034625">
    <property type="term" value="P:fatty acid elongation, monounsaturated fatty acid"/>
    <property type="evidence" value="ECO:0007669"/>
    <property type="project" value="TreeGrafter"/>
</dbReference>
<dbReference type="AlphaFoldDB" id="A0A815MNK0"/>
<dbReference type="PANTHER" id="PTHR11157">
    <property type="entry name" value="FATTY ACID ACYL TRANSFERASE-RELATED"/>
    <property type="match status" value="1"/>
</dbReference>
<keyword evidence="7 10" id="KW-0443">Lipid metabolism</keyword>
<keyword evidence="9 10" id="KW-0275">Fatty acid biosynthesis</keyword>
<keyword evidence="3 10" id="KW-0808">Transferase</keyword>
<dbReference type="GO" id="GO:0009922">
    <property type="term" value="F:fatty acid elongase activity"/>
    <property type="evidence" value="ECO:0007669"/>
    <property type="project" value="UniProtKB-EC"/>
</dbReference>
<comment type="catalytic activity">
    <reaction evidence="10">
        <text>a very-long-chain acyl-CoA + malonyl-CoA + H(+) = a very-long-chain 3-oxoacyl-CoA + CO2 + CoA</text>
        <dbReference type="Rhea" id="RHEA:32727"/>
        <dbReference type="ChEBI" id="CHEBI:15378"/>
        <dbReference type="ChEBI" id="CHEBI:16526"/>
        <dbReference type="ChEBI" id="CHEBI:57287"/>
        <dbReference type="ChEBI" id="CHEBI:57384"/>
        <dbReference type="ChEBI" id="CHEBI:90725"/>
        <dbReference type="ChEBI" id="CHEBI:90736"/>
        <dbReference type="EC" id="2.3.1.199"/>
    </reaction>
</comment>
<evidence type="ECO:0000256" key="9">
    <source>
        <dbReference type="ARBA" id="ARBA00023160"/>
    </source>
</evidence>
<feature type="transmembrane region" description="Helical" evidence="10">
    <location>
        <begin position="92"/>
        <end position="112"/>
    </location>
</feature>
<protein>
    <recommendedName>
        <fullName evidence="10">Elongation of very long chain fatty acids protein</fullName>
        <ecNumber evidence="10">2.3.1.199</ecNumber>
    </recommendedName>
    <alternativeName>
        <fullName evidence="10">Very-long-chain 3-oxoacyl-CoA synthase</fullName>
    </alternativeName>
</protein>
<keyword evidence="8 10" id="KW-0472">Membrane</keyword>
<evidence type="ECO:0000256" key="5">
    <source>
        <dbReference type="ARBA" id="ARBA00022832"/>
    </source>
</evidence>
<keyword evidence="5 10" id="KW-0276">Fatty acid metabolism</keyword>
<evidence type="ECO:0000256" key="7">
    <source>
        <dbReference type="ARBA" id="ARBA00023098"/>
    </source>
</evidence>
<dbReference type="GO" id="GO:0005789">
    <property type="term" value="C:endoplasmic reticulum membrane"/>
    <property type="evidence" value="ECO:0007669"/>
    <property type="project" value="TreeGrafter"/>
</dbReference>
<dbReference type="GO" id="GO:0042761">
    <property type="term" value="P:very long-chain fatty acid biosynthetic process"/>
    <property type="evidence" value="ECO:0007669"/>
    <property type="project" value="TreeGrafter"/>
</dbReference>
<dbReference type="InterPro" id="IPR030457">
    <property type="entry name" value="ELO_CS"/>
</dbReference>
<accession>A0A815MNK0</accession>
<evidence type="ECO:0000256" key="3">
    <source>
        <dbReference type="ARBA" id="ARBA00022679"/>
    </source>
</evidence>
<gene>
    <name evidence="11" type="ORF">IZO911_LOCUS41012</name>
    <name evidence="12" type="ORF">KXQ929_LOCUS2601</name>
</gene>
<dbReference type="EMBL" id="CAJOBB010000079">
    <property type="protein sequence ID" value="CAF3550006.1"/>
    <property type="molecule type" value="Genomic_DNA"/>
</dbReference>
<dbReference type="Pfam" id="PF01151">
    <property type="entry name" value="ELO"/>
    <property type="match status" value="1"/>
</dbReference>
<dbReference type="PANTHER" id="PTHR11157:SF17">
    <property type="entry name" value="ELONGATION OF VERY LONG CHAIN FATTY ACIDS PROTEIN 6"/>
    <property type="match status" value="1"/>
</dbReference>
<keyword evidence="6 10" id="KW-1133">Transmembrane helix</keyword>